<name>A0A1Y1YIK3_9FUNG</name>
<evidence type="ECO:0000313" key="4">
    <source>
        <dbReference type="Proteomes" id="UP000193920"/>
    </source>
</evidence>
<evidence type="ECO:0008006" key="5">
    <source>
        <dbReference type="Google" id="ProtNLM"/>
    </source>
</evidence>
<evidence type="ECO:0000313" key="3">
    <source>
        <dbReference type="EMBL" id="ORX97693.1"/>
    </source>
</evidence>
<keyword evidence="4" id="KW-1185">Reference proteome</keyword>
<dbReference type="Proteomes" id="UP000193920">
    <property type="component" value="Unassembled WGS sequence"/>
</dbReference>
<feature type="compositionally biased region" description="Basic residues" evidence="1">
    <location>
        <begin position="225"/>
        <end position="238"/>
    </location>
</feature>
<evidence type="ECO:0000256" key="2">
    <source>
        <dbReference type="SAM" id="SignalP"/>
    </source>
</evidence>
<organism evidence="3 4">
    <name type="scientific">Neocallimastix californiae</name>
    <dbReference type="NCBI Taxonomy" id="1754190"/>
    <lineage>
        <taxon>Eukaryota</taxon>
        <taxon>Fungi</taxon>
        <taxon>Fungi incertae sedis</taxon>
        <taxon>Chytridiomycota</taxon>
        <taxon>Chytridiomycota incertae sedis</taxon>
        <taxon>Neocallimastigomycetes</taxon>
        <taxon>Neocallimastigales</taxon>
        <taxon>Neocallimastigaceae</taxon>
        <taxon>Neocallimastix</taxon>
    </lineage>
</organism>
<proteinExistence type="predicted"/>
<sequence length="238" mass="27592">MKFSSGVLALFTLTTASAISIPRGIFKRNENLSVYDDDYDYSYLGYNPLFPVKRECNTYIEKLKEEYKDCIIEITGTINQDEICKTFQSKRCQKYYKLRVADAPECKDSHEISVFGIDSMRSLELLALQSSCFTDENNKYCTFGSLENIDIENLSEKEEKKLIEKVKKDTCRSKRCTDKYLKMIDDIEDIVNNYSQLIKYFKSEECTSQAQATTASADLKENNKKSMRKPRKCIVKKN</sequence>
<feature type="signal peptide" evidence="2">
    <location>
        <begin position="1"/>
        <end position="18"/>
    </location>
</feature>
<gene>
    <name evidence="3" type="ORF">LY90DRAFT_709594</name>
</gene>
<dbReference type="OrthoDB" id="10359974at2759"/>
<feature type="chain" id="PRO_5012101432" description="DUF19 domain-containing protein" evidence="2">
    <location>
        <begin position="19"/>
        <end position="238"/>
    </location>
</feature>
<comment type="caution">
    <text evidence="3">The sequence shown here is derived from an EMBL/GenBank/DDBJ whole genome shotgun (WGS) entry which is preliminary data.</text>
</comment>
<feature type="region of interest" description="Disordered" evidence="1">
    <location>
        <begin position="219"/>
        <end position="238"/>
    </location>
</feature>
<evidence type="ECO:0000256" key="1">
    <source>
        <dbReference type="SAM" id="MobiDB-lite"/>
    </source>
</evidence>
<keyword evidence="2" id="KW-0732">Signal</keyword>
<protein>
    <recommendedName>
        <fullName evidence="5">DUF19 domain-containing protein</fullName>
    </recommendedName>
</protein>
<dbReference type="AlphaFoldDB" id="A0A1Y1YIK3"/>
<dbReference type="EMBL" id="MCOG01000585">
    <property type="protein sequence ID" value="ORX97693.1"/>
    <property type="molecule type" value="Genomic_DNA"/>
</dbReference>
<reference evidence="3 4" key="1">
    <citation type="submission" date="2016-08" db="EMBL/GenBank/DDBJ databases">
        <title>A Parts List for Fungal Cellulosomes Revealed by Comparative Genomics.</title>
        <authorList>
            <consortium name="DOE Joint Genome Institute"/>
            <person name="Haitjema C.H."/>
            <person name="Gilmore S.P."/>
            <person name="Henske J.K."/>
            <person name="Solomon K.V."/>
            <person name="De Groot R."/>
            <person name="Kuo A."/>
            <person name="Mondo S.J."/>
            <person name="Salamov A.A."/>
            <person name="Labutti K."/>
            <person name="Zhao Z."/>
            <person name="Chiniquy J."/>
            <person name="Barry K."/>
            <person name="Brewer H.M."/>
            <person name="Purvine S.O."/>
            <person name="Wright A.T."/>
            <person name="Boxma B."/>
            <person name="Van Alen T."/>
            <person name="Hackstein J.H."/>
            <person name="Baker S.E."/>
            <person name="Grigoriev I.V."/>
            <person name="O'Malley M.A."/>
        </authorList>
    </citation>
    <scope>NUCLEOTIDE SEQUENCE [LARGE SCALE GENOMIC DNA]</scope>
    <source>
        <strain evidence="3 4">G1</strain>
    </source>
</reference>
<accession>A0A1Y1YIK3</accession>